<dbReference type="Gene3D" id="1.10.10.60">
    <property type="entry name" value="Homeodomain-like"/>
    <property type="match status" value="1"/>
</dbReference>
<evidence type="ECO:0000256" key="3">
    <source>
        <dbReference type="ARBA" id="ARBA00023015"/>
    </source>
</evidence>
<dbReference type="InterPro" id="IPR002078">
    <property type="entry name" value="Sigma_54_int"/>
</dbReference>
<dbReference type="GO" id="GO:0000160">
    <property type="term" value="P:phosphorelay signal transduction system"/>
    <property type="evidence" value="ECO:0007669"/>
    <property type="project" value="InterPro"/>
</dbReference>
<dbReference type="Pfam" id="PF00158">
    <property type="entry name" value="Sigma54_activat"/>
    <property type="match status" value="1"/>
</dbReference>
<dbReference type="OrthoDB" id="9804019at2"/>
<dbReference type="Gene3D" id="3.40.50.2300">
    <property type="match status" value="1"/>
</dbReference>
<dbReference type="InterPro" id="IPR058031">
    <property type="entry name" value="AAA_lid_NorR"/>
</dbReference>
<evidence type="ECO:0000256" key="4">
    <source>
        <dbReference type="ARBA" id="ARBA00023125"/>
    </source>
</evidence>
<reference evidence="10" key="1">
    <citation type="submission" date="2006-08" db="EMBL/GenBank/DDBJ databases">
        <title>Complete sequence of Alkalilimnicola ehrilichei MLHE-1.</title>
        <authorList>
            <person name="Copeland A."/>
            <person name="Lucas S."/>
            <person name="Lapidus A."/>
            <person name="Barry K."/>
            <person name="Detter J.C."/>
            <person name="Glavina del Rio T."/>
            <person name="Hammon N."/>
            <person name="Israni S."/>
            <person name="Dalin E."/>
            <person name="Tice H."/>
            <person name="Pitluck S."/>
            <person name="Sims D."/>
            <person name="Brettin T."/>
            <person name="Bruce D."/>
            <person name="Han C."/>
            <person name="Tapia R."/>
            <person name="Gilna P."/>
            <person name="Schmutz J."/>
            <person name="Larimer F."/>
            <person name="Land M."/>
            <person name="Hauser L."/>
            <person name="Kyrpides N."/>
            <person name="Mikhailova N."/>
            <person name="Oremland R.S."/>
            <person name="Hoeft S.E."/>
            <person name="Switzer-Blum J."/>
            <person name="Kulp T."/>
            <person name="King G."/>
            <person name="Tabita R."/>
            <person name="Witte B."/>
            <person name="Santini J.M."/>
            <person name="Basu P."/>
            <person name="Hollibaugh J.T."/>
            <person name="Xie G."/>
            <person name="Stolz J.F."/>
            <person name="Richardson P."/>
        </authorList>
    </citation>
    <scope>NUCLEOTIDE SEQUENCE [LARGE SCALE GENOMIC DNA]</scope>
    <source>
        <strain evidence="10">ATCC BAA-1101 / DSM 17681 / MLHE-1</strain>
    </source>
</reference>
<dbReference type="PROSITE" id="PS50110">
    <property type="entry name" value="RESPONSE_REGULATORY"/>
    <property type="match status" value="1"/>
</dbReference>
<dbReference type="SUPFAM" id="SSF52172">
    <property type="entry name" value="CheY-like"/>
    <property type="match status" value="1"/>
</dbReference>
<dbReference type="PROSITE" id="PS50045">
    <property type="entry name" value="SIGMA54_INTERACT_4"/>
    <property type="match status" value="1"/>
</dbReference>
<sequence>MTGGPPTILVVDDEPRALQTLRRVLDEDFRVLTANDAEEAIAVLETEFVQVVLSDQRMPGTTGVELLRRVRTRWPDVVRLIISGYTDPADMMSAINDAGIYQFVHKPWQPEGLLLTVKRAAELHRLQQQNELLNLELRSAEPVLRERVRTKREWARESVLHRDLITRAEDSPMNEVCRLAYKVAAYNIPVMLTGASGTGKELLARAIHYRSSRHDQPFVVENCAALPEQLLESELFGHKRGAFTGAHEDRQGLFQRADGGTIFLDEIGETSPGFQVKLLRVLQEGEIRPVGSSQTVRIDVRVISATNRDLQEEVRQGNFREDLFYRLSAFQLHIPPLRERPMDIPLLADYLLGEVSRVLDKPVLGFDQETLACLRRYHWPGNVRQLQNEILRMVALTEDGRLSADLLSAAVVRGGTEDDQAELDHLSRLDGSLKDRIEQLEAAIIREVLTRLRWNKSRAAEELGLSRVGLRGKLQRYGIEDTSS</sequence>
<dbReference type="SMART" id="SM00448">
    <property type="entry name" value="REC"/>
    <property type="match status" value="1"/>
</dbReference>
<accession>Q0A733</accession>
<feature type="domain" description="Sigma-54 factor interaction" evidence="7">
    <location>
        <begin position="166"/>
        <end position="395"/>
    </location>
</feature>
<dbReference type="Gene3D" id="3.40.50.300">
    <property type="entry name" value="P-loop containing nucleotide triphosphate hydrolases"/>
    <property type="match status" value="1"/>
</dbReference>
<dbReference type="PANTHER" id="PTHR32071:SF117">
    <property type="entry name" value="PTS-DEPENDENT DIHYDROXYACETONE KINASE OPERON REGULATORY PROTEIN-RELATED"/>
    <property type="match status" value="1"/>
</dbReference>
<dbReference type="Proteomes" id="UP000001962">
    <property type="component" value="Chromosome"/>
</dbReference>
<dbReference type="InterPro" id="IPR009057">
    <property type="entry name" value="Homeodomain-like_sf"/>
</dbReference>
<dbReference type="KEGG" id="aeh:Mlg_2012"/>
<keyword evidence="2" id="KW-0067">ATP-binding</keyword>
<dbReference type="InterPro" id="IPR027417">
    <property type="entry name" value="P-loop_NTPase"/>
</dbReference>
<dbReference type="Pfam" id="PF00072">
    <property type="entry name" value="Response_reg"/>
    <property type="match status" value="1"/>
</dbReference>
<dbReference type="SUPFAM" id="SSF52540">
    <property type="entry name" value="P-loop containing nucleoside triphosphate hydrolases"/>
    <property type="match status" value="1"/>
</dbReference>
<dbReference type="GO" id="GO:0043565">
    <property type="term" value="F:sequence-specific DNA binding"/>
    <property type="evidence" value="ECO:0007669"/>
    <property type="project" value="InterPro"/>
</dbReference>
<dbReference type="InterPro" id="IPR011006">
    <property type="entry name" value="CheY-like_superfamily"/>
</dbReference>
<evidence type="ECO:0000256" key="1">
    <source>
        <dbReference type="ARBA" id="ARBA00022741"/>
    </source>
</evidence>
<dbReference type="InterPro" id="IPR025944">
    <property type="entry name" value="Sigma_54_int_dom_CS"/>
</dbReference>
<dbReference type="RefSeq" id="WP_011629748.1">
    <property type="nucleotide sequence ID" value="NC_008340.1"/>
</dbReference>
<dbReference type="PANTHER" id="PTHR32071">
    <property type="entry name" value="TRANSCRIPTIONAL REGULATORY PROTEIN"/>
    <property type="match status" value="1"/>
</dbReference>
<dbReference type="PRINTS" id="PR01590">
    <property type="entry name" value="HTHFIS"/>
</dbReference>
<dbReference type="HOGENOM" id="CLU_000445_0_6_6"/>
<keyword evidence="6" id="KW-0597">Phosphoprotein</keyword>
<evidence type="ECO:0000313" key="10">
    <source>
        <dbReference type="Proteomes" id="UP000001962"/>
    </source>
</evidence>
<gene>
    <name evidence="9" type="ordered locus">Mlg_2012</name>
</gene>
<dbReference type="EMBL" id="CP000453">
    <property type="protein sequence ID" value="ABI57354.1"/>
    <property type="molecule type" value="Genomic_DNA"/>
</dbReference>
<name>Q0A733_ALKEH</name>
<dbReference type="Pfam" id="PF25601">
    <property type="entry name" value="AAA_lid_14"/>
    <property type="match status" value="1"/>
</dbReference>
<evidence type="ECO:0000259" key="8">
    <source>
        <dbReference type="PROSITE" id="PS50110"/>
    </source>
</evidence>
<keyword evidence="3" id="KW-0805">Transcription regulation</keyword>
<keyword evidence="5" id="KW-0804">Transcription</keyword>
<evidence type="ECO:0000256" key="6">
    <source>
        <dbReference type="PROSITE-ProRule" id="PRU00169"/>
    </source>
</evidence>
<evidence type="ECO:0000256" key="2">
    <source>
        <dbReference type="ARBA" id="ARBA00022840"/>
    </source>
</evidence>
<evidence type="ECO:0000259" key="7">
    <source>
        <dbReference type="PROSITE" id="PS50045"/>
    </source>
</evidence>
<dbReference type="eggNOG" id="COG2204">
    <property type="taxonomic scope" value="Bacteria"/>
</dbReference>
<dbReference type="GO" id="GO:0005524">
    <property type="term" value="F:ATP binding"/>
    <property type="evidence" value="ECO:0007669"/>
    <property type="project" value="UniProtKB-KW"/>
</dbReference>
<evidence type="ECO:0000256" key="5">
    <source>
        <dbReference type="ARBA" id="ARBA00023163"/>
    </source>
</evidence>
<dbReference type="SMART" id="SM00382">
    <property type="entry name" value="AAA"/>
    <property type="match status" value="1"/>
</dbReference>
<keyword evidence="1" id="KW-0547">Nucleotide-binding</keyword>
<evidence type="ECO:0000313" key="9">
    <source>
        <dbReference type="EMBL" id="ABI57354.1"/>
    </source>
</evidence>
<dbReference type="InterPro" id="IPR025943">
    <property type="entry name" value="Sigma_54_int_dom_ATP-bd_2"/>
</dbReference>
<keyword evidence="4" id="KW-0238">DNA-binding</keyword>
<feature type="modified residue" description="4-aspartylphosphate" evidence="6">
    <location>
        <position position="55"/>
    </location>
</feature>
<dbReference type="PROSITE" id="PS00688">
    <property type="entry name" value="SIGMA54_INTERACT_3"/>
    <property type="match status" value="1"/>
</dbReference>
<dbReference type="InterPro" id="IPR002197">
    <property type="entry name" value="HTH_Fis"/>
</dbReference>
<dbReference type="CDD" id="cd00009">
    <property type="entry name" value="AAA"/>
    <property type="match status" value="1"/>
</dbReference>
<dbReference type="SUPFAM" id="SSF46689">
    <property type="entry name" value="Homeodomain-like"/>
    <property type="match status" value="1"/>
</dbReference>
<dbReference type="GO" id="GO:0006355">
    <property type="term" value="P:regulation of DNA-templated transcription"/>
    <property type="evidence" value="ECO:0007669"/>
    <property type="project" value="InterPro"/>
</dbReference>
<feature type="domain" description="Response regulatory" evidence="8">
    <location>
        <begin position="7"/>
        <end position="121"/>
    </location>
</feature>
<dbReference type="InterPro" id="IPR001789">
    <property type="entry name" value="Sig_transdc_resp-reg_receiver"/>
</dbReference>
<organism evidence="9 10">
    <name type="scientific">Alkalilimnicola ehrlichii (strain ATCC BAA-1101 / DSM 17681 / MLHE-1)</name>
    <dbReference type="NCBI Taxonomy" id="187272"/>
    <lineage>
        <taxon>Bacteria</taxon>
        <taxon>Pseudomonadati</taxon>
        <taxon>Pseudomonadota</taxon>
        <taxon>Gammaproteobacteria</taxon>
        <taxon>Chromatiales</taxon>
        <taxon>Ectothiorhodospiraceae</taxon>
        <taxon>Alkalilimnicola</taxon>
    </lineage>
</organism>
<dbReference type="PROSITE" id="PS00676">
    <property type="entry name" value="SIGMA54_INTERACT_2"/>
    <property type="match status" value="1"/>
</dbReference>
<dbReference type="FunFam" id="3.40.50.300:FF:000006">
    <property type="entry name" value="DNA-binding transcriptional regulator NtrC"/>
    <property type="match status" value="1"/>
</dbReference>
<keyword evidence="10" id="KW-1185">Reference proteome</keyword>
<dbReference type="AlphaFoldDB" id="Q0A733"/>
<dbReference type="Gene3D" id="1.10.8.60">
    <property type="match status" value="1"/>
</dbReference>
<dbReference type="InterPro" id="IPR003593">
    <property type="entry name" value="AAA+_ATPase"/>
</dbReference>
<proteinExistence type="predicted"/>
<dbReference type="Pfam" id="PF02954">
    <property type="entry name" value="HTH_8"/>
    <property type="match status" value="1"/>
</dbReference>
<protein>
    <submittedName>
        <fullName evidence="9">Two component, sigma54 specific, transcriptional regulator, Fis family</fullName>
    </submittedName>
</protein>